<evidence type="ECO:0000313" key="3">
    <source>
        <dbReference type="Proteomes" id="UP000077266"/>
    </source>
</evidence>
<gene>
    <name evidence="2" type="ORF">EXIGLDRAFT_92404</name>
</gene>
<name>A0A165H9W9_EXIGL</name>
<dbReference type="Gene3D" id="1.20.1050.10">
    <property type="match status" value="1"/>
</dbReference>
<feature type="domain" description="Glutathione S-transferase UstS-like C-terminal" evidence="1">
    <location>
        <begin position="23"/>
        <end position="161"/>
    </location>
</feature>
<evidence type="ECO:0000313" key="2">
    <source>
        <dbReference type="EMBL" id="KZV91656.1"/>
    </source>
</evidence>
<dbReference type="OrthoDB" id="4951845at2759"/>
<evidence type="ECO:0000259" key="1">
    <source>
        <dbReference type="Pfam" id="PF22041"/>
    </source>
</evidence>
<dbReference type="SUPFAM" id="SSF47616">
    <property type="entry name" value="GST C-terminal domain-like"/>
    <property type="match status" value="1"/>
</dbReference>
<reference evidence="2 3" key="1">
    <citation type="journal article" date="2016" name="Mol. Biol. Evol.">
        <title>Comparative Genomics of Early-Diverging Mushroom-Forming Fungi Provides Insights into the Origins of Lignocellulose Decay Capabilities.</title>
        <authorList>
            <person name="Nagy L.G."/>
            <person name="Riley R."/>
            <person name="Tritt A."/>
            <person name="Adam C."/>
            <person name="Daum C."/>
            <person name="Floudas D."/>
            <person name="Sun H."/>
            <person name="Yadav J.S."/>
            <person name="Pangilinan J."/>
            <person name="Larsson K.H."/>
            <person name="Matsuura K."/>
            <person name="Barry K."/>
            <person name="Labutti K."/>
            <person name="Kuo R."/>
            <person name="Ohm R.A."/>
            <person name="Bhattacharya S.S."/>
            <person name="Shirouzu T."/>
            <person name="Yoshinaga Y."/>
            <person name="Martin F.M."/>
            <person name="Grigoriev I.V."/>
            <person name="Hibbett D.S."/>
        </authorList>
    </citation>
    <scope>NUCLEOTIDE SEQUENCE [LARGE SCALE GENOMIC DNA]</scope>
    <source>
        <strain evidence="2 3">HHB12029</strain>
    </source>
</reference>
<dbReference type="InParanoid" id="A0A165H9W9"/>
<keyword evidence="3" id="KW-1185">Reference proteome</keyword>
<dbReference type="AlphaFoldDB" id="A0A165H9W9"/>
<sequence length="166" mass="19189">MEYLDSAYPDTPRVFSSDSATKAQQLAFEKWFVGEVFVPVVRLLFPGVPAILDDPGAQYFRLTREKWFGSPLNEWTPVGSDERAEVWKTIKSGLEKLGAAYKKRENSASVWLIGDHPTYGDFVVLSFLIFVKRTIRENEWEELLGWHAAFWRKLWDASLPYQHVDS</sequence>
<dbReference type="EMBL" id="KV426023">
    <property type="protein sequence ID" value="KZV91656.1"/>
    <property type="molecule type" value="Genomic_DNA"/>
</dbReference>
<accession>A0A165H9W9</accession>
<dbReference type="STRING" id="1314781.A0A165H9W9"/>
<organism evidence="2 3">
    <name type="scientific">Exidia glandulosa HHB12029</name>
    <dbReference type="NCBI Taxonomy" id="1314781"/>
    <lineage>
        <taxon>Eukaryota</taxon>
        <taxon>Fungi</taxon>
        <taxon>Dikarya</taxon>
        <taxon>Basidiomycota</taxon>
        <taxon>Agaricomycotina</taxon>
        <taxon>Agaricomycetes</taxon>
        <taxon>Auriculariales</taxon>
        <taxon>Exidiaceae</taxon>
        <taxon>Exidia</taxon>
    </lineage>
</organism>
<dbReference type="InterPro" id="IPR054416">
    <property type="entry name" value="GST_UstS-like_C"/>
</dbReference>
<dbReference type="InterPro" id="IPR036282">
    <property type="entry name" value="Glutathione-S-Trfase_C_sf"/>
</dbReference>
<dbReference type="Proteomes" id="UP000077266">
    <property type="component" value="Unassembled WGS sequence"/>
</dbReference>
<protein>
    <recommendedName>
        <fullName evidence="1">Glutathione S-transferase UstS-like C-terminal domain-containing protein</fullName>
    </recommendedName>
</protein>
<dbReference type="Pfam" id="PF22041">
    <property type="entry name" value="GST_C_7"/>
    <property type="match status" value="1"/>
</dbReference>
<proteinExistence type="predicted"/>